<evidence type="ECO:0000256" key="1">
    <source>
        <dbReference type="ARBA" id="ARBA00008000"/>
    </source>
</evidence>
<dbReference type="InterPro" id="IPR006094">
    <property type="entry name" value="Oxid_FAD_bind_N"/>
</dbReference>
<dbReference type="PANTHER" id="PTHR43716">
    <property type="entry name" value="D-2-HYDROXYGLUTARATE DEHYDROGENASE, MITOCHONDRIAL"/>
    <property type="match status" value="1"/>
</dbReference>
<keyword evidence="2" id="KW-0285">Flavoprotein</keyword>
<dbReference type="InterPro" id="IPR016164">
    <property type="entry name" value="FAD-linked_Oxase-like_C"/>
</dbReference>
<feature type="domain" description="FAD-binding PCMH-type" evidence="4">
    <location>
        <begin position="37"/>
        <end position="217"/>
    </location>
</feature>
<keyword evidence="3" id="KW-0274">FAD</keyword>
<name>A0ABY0DUC1_9BRAD</name>
<comment type="caution">
    <text evidence="5">The sequence shown here is derived from an EMBL/GenBank/DDBJ whole genome shotgun (WGS) entry which is preliminary data.</text>
</comment>
<evidence type="ECO:0000256" key="2">
    <source>
        <dbReference type="ARBA" id="ARBA00022630"/>
    </source>
</evidence>
<protein>
    <submittedName>
        <fullName evidence="5">FAD-binding oxidoreductase</fullName>
    </submittedName>
</protein>
<dbReference type="Proteomes" id="UP000289946">
    <property type="component" value="Unassembled WGS sequence"/>
</dbReference>
<evidence type="ECO:0000259" key="4">
    <source>
        <dbReference type="PROSITE" id="PS51387"/>
    </source>
</evidence>
<dbReference type="Gene3D" id="1.10.45.10">
    <property type="entry name" value="Vanillyl-alcohol Oxidase, Chain A, domain 4"/>
    <property type="match status" value="1"/>
</dbReference>
<dbReference type="Gene3D" id="3.30.465.10">
    <property type="match status" value="1"/>
</dbReference>
<dbReference type="InterPro" id="IPR051264">
    <property type="entry name" value="FAD-oxidored/transferase_4"/>
</dbReference>
<reference evidence="5 6" key="1">
    <citation type="submission" date="2018-10" db="EMBL/GenBank/DDBJ databases">
        <title>Bradyrhizobium sp. nov., isolated from effective nodules of peanut in China.</title>
        <authorList>
            <person name="Li Y."/>
        </authorList>
    </citation>
    <scope>NUCLEOTIDE SEQUENCE [LARGE SCALE GENOMIC DNA]</scope>
    <source>
        <strain evidence="5 6">CCBAU 51781</strain>
    </source>
</reference>
<proteinExistence type="inferred from homology"/>
<dbReference type="EMBL" id="RDRA01000001">
    <property type="protein sequence ID" value="RXH00072.1"/>
    <property type="molecule type" value="Genomic_DNA"/>
</dbReference>
<keyword evidence="6" id="KW-1185">Reference proteome</keyword>
<dbReference type="InterPro" id="IPR016166">
    <property type="entry name" value="FAD-bd_PCMH"/>
</dbReference>
<comment type="similarity">
    <text evidence="1">Belongs to the FAD-binding oxidoreductase/transferase type 4 family.</text>
</comment>
<evidence type="ECO:0000256" key="3">
    <source>
        <dbReference type="ARBA" id="ARBA00022827"/>
    </source>
</evidence>
<dbReference type="Gene3D" id="3.30.70.2190">
    <property type="match status" value="1"/>
</dbReference>
<gene>
    <name evidence="5" type="ORF">EAS62_02260</name>
</gene>
<dbReference type="PROSITE" id="PS51387">
    <property type="entry name" value="FAD_PCMH"/>
    <property type="match status" value="1"/>
</dbReference>
<dbReference type="PANTHER" id="PTHR43716:SF2">
    <property type="entry name" value="BLL6224 PROTEIN"/>
    <property type="match status" value="1"/>
</dbReference>
<dbReference type="InterPro" id="IPR016169">
    <property type="entry name" value="FAD-bd_PCMH_sub2"/>
</dbReference>
<dbReference type="InterPro" id="IPR016171">
    <property type="entry name" value="Vanillyl_alc_oxidase_C-sub2"/>
</dbReference>
<evidence type="ECO:0000313" key="6">
    <source>
        <dbReference type="Proteomes" id="UP000289946"/>
    </source>
</evidence>
<dbReference type="InterPro" id="IPR004113">
    <property type="entry name" value="FAD-bd_oxidored_4_C"/>
</dbReference>
<dbReference type="Pfam" id="PF01565">
    <property type="entry name" value="FAD_binding_4"/>
    <property type="match status" value="1"/>
</dbReference>
<dbReference type="InterPro" id="IPR036318">
    <property type="entry name" value="FAD-bd_PCMH-like_sf"/>
</dbReference>
<sequence length="470" mass="50375">MLTDDLDERLRGIVGSQGLIEQRAEFERYCVSFDGVFRGSARYIVRPSSTAQMAAVVTACRRAGIPMVPQGGNTGLAGGAQPTDARSVIISLERMRALRAIDPSNDTMTVEAGMTLADVQMHAARVDRLFPLSLASEGSCQIGGNLSTNAGGTQVLRYGNMRSLTLGLEAVLPDGGVWNGLRGLRKDSTGYDLKQLLIGAEGTLGIITAATLRLFPRPRDFATALVGLPTPAAALDLLHLARAHLGESLNAFELMRQECMKWVLVALPGAIPPFAEEYPWYALIEAAGQGEPGTLRSPMEEALSKAMEEGLVIDGVLADSEAQRRRLWALREGQAEAQKAGGAGIKHDVSVPVSQVPEFIARADAALAKVVPGIRPFAFGHVGDGNIHYNPMPPLDVEPQAFTQRREEINRIVHDIVADLGGSISAEHGVGQLRASELAHYKSGVELRAFRALKRAFDPHGLMNPGKVLT</sequence>
<dbReference type="SUPFAM" id="SSF56176">
    <property type="entry name" value="FAD-binding/transporter-associated domain-like"/>
    <property type="match status" value="1"/>
</dbReference>
<organism evidence="5 6">
    <name type="scientific">Bradyrhizobium zhanjiangense</name>
    <dbReference type="NCBI Taxonomy" id="1325107"/>
    <lineage>
        <taxon>Bacteria</taxon>
        <taxon>Pseudomonadati</taxon>
        <taxon>Pseudomonadota</taxon>
        <taxon>Alphaproteobacteria</taxon>
        <taxon>Hyphomicrobiales</taxon>
        <taxon>Nitrobacteraceae</taxon>
        <taxon>Bradyrhizobium</taxon>
    </lineage>
</organism>
<dbReference type="SUPFAM" id="SSF55103">
    <property type="entry name" value="FAD-linked oxidases, C-terminal domain"/>
    <property type="match status" value="1"/>
</dbReference>
<accession>A0ABY0DUC1</accession>
<dbReference type="Gene3D" id="3.30.70.2740">
    <property type="match status" value="1"/>
</dbReference>
<dbReference type="Pfam" id="PF02913">
    <property type="entry name" value="FAD-oxidase_C"/>
    <property type="match status" value="1"/>
</dbReference>
<evidence type="ECO:0000313" key="5">
    <source>
        <dbReference type="EMBL" id="RXH00072.1"/>
    </source>
</evidence>